<evidence type="ECO:0000256" key="1">
    <source>
        <dbReference type="ARBA" id="ARBA00004141"/>
    </source>
</evidence>
<evidence type="ECO:0000256" key="3">
    <source>
        <dbReference type="ARBA" id="ARBA00022989"/>
    </source>
</evidence>
<dbReference type="GO" id="GO:0016020">
    <property type="term" value="C:membrane"/>
    <property type="evidence" value="ECO:0007669"/>
    <property type="project" value="UniProtKB-SubCell"/>
</dbReference>
<dbReference type="Proteomes" id="UP001159042">
    <property type="component" value="Unassembled WGS sequence"/>
</dbReference>
<dbReference type="AlphaFoldDB" id="A0AAV8W582"/>
<accession>A0AAV8W582</accession>
<keyword evidence="3 5" id="KW-1133">Transmembrane helix</keyword>
<evidence type="ECO:0000256" key="5">
    <source>
        <dbReference type="SAM" id="Phobius"/>
    </source>
</evidence>
<evidence type="ECO:0000313" key="7">
    <source>
        <dbReference type="Proteomes" id="UP001159042"/>
    </source>
</evidence>
<dbReference type="Gene3D" id="1.10.3430.10">
    <property type="entry name" value="Ammonium transporter AmtB like domains"/>
    <property type="match status" value="1"/>
</dbReference>
<gene>
    <name evidence="6" type="ORF">NQ315_013781</name>
</gene>
<keyword evidence="4 5" id="KW-0472">Membrane</keyword>
<sequence>MDAADTTATVSFCTPQQPHRQDQETGEYFMYIPNIYILCWGICSTLILLWIINKFVTIRMDAASELLGADLTEHLVRHRGDNVSKVLPTHQFVNNSTDQLAHTVGLNINYSSQDVKKLMKNRKNLIKIVKDMSRNKSYLLSKLKITDSKSTVHKLKKKPDDRYQHYEGVDKRNQLAWLN</sequence>
<organism evidence="6 7">
    <name type="scientific">Exocentrus adspersus</name>
    <dbReference type="NCBI Taxonomy" id="1586481"/>
    <lineage>
        <taxon>Eukaryota</taxon>
        <taxon>Metazoa</taxon>
        <taxon>Ecdysozoa</taxon>
        <taxon>Arthropoda</taxon>
        <taxon>Hexapoda</taxon>
        <taxon>Insecta</taxon>
        <taxon>Pterygota</taxon>
        <taxon>Neoptera</taxon>
        <taxon>Endopterygota</taxon>
        <taxon>Coleoptera</taxon>
        <taxon>Polyphaga</taxon>
        <taxon>Cucujiformia</taxon>
        <taxon>Chrysomeloidea</taxon>
        <taxon>Cerambycidae</taxon>
        <taxon>Lamiinae</taxon>
        <taxon>Acanthocinini</taxon>
        <taxon>Exocentrus</taxon>
    </lineage>
</organism>
<protein>
    <recommendedName>
        <fullName evidence="8">ATP synthase F0 subunit 8</fullName>
    </recommendedName>
</protein>
<evidence type="ECO:0008006" key="8">
    <source>
        <dbReference type="Google" id="ProtNLM"/>
    </source>
</evidence>
<reference evidence="6 7" key="1">
    <citation type="journal article" date="2023" name="Insect Mol. Biol.">
        <title>Genome sequencing provides insights into the evolution of gene families encoding plant cell wall-degrading enzymes in longhorned beetles.</title>
        <authorList>
            <person name="Shin N.R."/>
            <person name="Okamura Y."/>
            <person name="Kirsch R."/>
            <person name="Pauchet Y."/>
        </authorList>
    </citation>
    <scope>NUCLEOTIDE SEQUENCE [LARGE SCALE GENOMIC DNA]</scope>
    <source>
        <strain evidence="6">EAD_L_NR</strain>
    </source>
</reference>
<dbReference type="EMBL" id="JANEYG010000011">
    <property type="protein sequence ID" value="KAJ8921307.1"/>
    <property type="molecule type" value="Genomic_DNA"/>
</dbReference>
<keyword evidence="7" id="KW-1185">Reference proteome</keyword>
<dbReference type="InterPro" id="IPR029020">
    <property type="entry name" value="Ammonium/urea_transptr"/>
</dbReference>
<name>A0AAV8W582_9CUCU</name>
<proteinExistence type="predicted"/>
<keyword evidence="2 5" id="KW-0812">Transmembrane</keyword>
<evidence type="ECO:0000256" key="2">
    <source>
        <dbReference type="ARBA" id="ARBA00022692"/>
    </source>
</evidence>
<evidence type="ECO:0000256" key="4">
    <source>
        <dbReference type="ARBA" id="ARBA00023136"/>
    </source>
</evidence>
<feature type="transmembrane region" description="Helical" evidence="5">
    <location>
        <begin position="28"/>
        <end position="52"/>
    </location>
</feature>
<comment type="caution">
    <text evidence="6">The sequence shown here is derived from an EMBL/GenBank/DDBJ whole genome shotgun (WGS) entry which is preliminary data.</text>
</comment>
<comment type="subcellular location">
    <subcellularLocation>
        <location evidence="1">Membrane</location>
        <topology evidence="1">Multi-pass membrane protein</topology>
    </subcellularLocation>
</comment>
<evidence type="ECO:0000313" key="6">
    <source>
        <dbReference type="EMBL" id="KAJ8921307.1"/>
    </source>
</evidence>